<feature type="compositionally biased region" description="Low complexity" evidence="1">
    <location>
        <begin position="240"/>
        <end position="260"/>
    </location>
</feature>
<accession>A0A7S4EM70</accession>
<dbReference type="AlphaFoldDB" id="A0A7S4EM70"/>
<feature type="compositionally biased region" description="Low complexity" evidence="1">
    <location>
        <begin position="1"/>
        <end position="11"/>
    </location>
</feature>
<feature type="compositionally biased region" description="Low complexity" evidence="1">
    <location>
        <begin position="183"/>
        <end position="193"/>
    </location>
</feature>
<feature type="region of interest" description="Disordered" evidence="1">
    <location>
        <begin position="1"/>
        <end position="197"/>
    </location>
</feature>
<evidence type="ECO:0000256" key="1">
    <source>
        <dbReference type="SAM" id="MobiDB-lite"/>
    </source>
</evidence>
<feature type="region of interest" description="Disordered" evidence="1">
    <location>
        <begin position="240"/>
        <end position="269"/>
    </location>
</feature>
<name>A0A7S4EM70_9STRA</name>
<feature type="compositionally biased region" description="Basic residues" evidence="1">
    <location>
        <begin position="83"/>
        <end position="97"/>
    </location>
</feature>
<evidence type="ECO:0000313" key="2">
    <source>
        <dbReference type="EMBL" id="CAE0722642.1"/>
    </source>
</evidence>
<reference evidence="2" key="1">
    <citation type="submission" date="2021-01" db="EMBL/GenBank/DDBJ databases">
        <authorList>
            <person name="Corre E."/>
            <person name="Pelletier E."/>
            <person name="Niang G."/>
            <person name="Scheremetjew M."/>
            <person name="Finn R."/>
            <person name="Kale V."/>
            <person name="Holt S."/>
            <person name="Cochrane G."/>
            <person name="Meng A."/>
            <person name="Brown T."/>
            <person name="Cohen L."/>
        </authorList>
    </citation>
    <scope>NUCLEOTIDE SEQUENCE</scope>
    <source>
        <strain evidence="2">10249 10 AB</strain>
    </source>
</reference>
<gene>
    <name evidence="2" type="ORF">PAUS00366_LOCUS15398</name>
</gene>
<protein>
    <submittedName>
        <fullName evidence="2">Uncharacterized protein</fullName>
    </submittedName>
</protein>
<feature type="compositionally biased region" description="Polar residues" evidence="1">
    <location>
        <begin position="12"/>
        <end position="28"/>
    </location>
</feature>
<organism evidence="2">
    <name type="scientific">Pseudo-nitzschia australis</name>
    <dbReference type="NCBI Taxonomy" id="44445"/>
    <lineage>
        <taxon>Eukaryota</taxon>
        <taxon>Sar</taxon>
        <taxon>Stramenopiles</taxon>
        <taxon>Ochrophyta</taxon>
        <taxon>Bacillariophyta</taxon>
        <taxon>Bacillariophyceae</taxon>
        <taxon>Bacillariophycidae</taxon>
        <taxon>Bacillariales</taxon>
        <taxon>Bacillariaceae</taxon>
        <taxon>Pseudo-nitzschia</taxon>
    </lineage>
</organism>
<dbReference type="EMBL" id="HBIX01022005">
    <property type="protein sequence ID" value="CAE0722642.1"/>
    <property type="molecule type" value="Transcribed_RNA"/>
</dbReference>
<proteinExistence type="predicted"/>
<sequence>MSLPLPSSSSSKATDNSTKPSSTAVANTNRKRKCSDPLLHGRQRQRRRSRELLTSTQQQQQQQGETSTNVETVKSIVGLRPTHWSRRQNSRTVLQHKRGGDDSNFNSNSNSTTRDDSTSTSTQQLANASALAAATRTPFRKPLQSTRTKTKTKKRANTNTNDTVSRTKSTAATSGDRCRDRSSSPSKTKTPTTDEAVGSSFSFAPAFVPTKNKVLVEDTDAIGDDDGDWGDGCRVVTVDTTTPNSNSTSLFPSSSTTPPSKWRRRAKKTTATGEWVRKLVTLRNARNNDSVRLQNQAFVRERQKRIHHKTLLDVNDPRKRARTYTDATILGRYDGPWINLPEDTKITVLGYAHRRIRIQQPLSKSQTNNHPTTNANAKAKANTTTTTTLSQNFFAWFTFTLATARRIELQQMCTLRIYNAVVLPCRLVLPVTLDLPPDSRSILPELVSDSDASSGTRQATSTSTSTIRCEKTVVCTQLCERTN</sequence>
<feature type="compositionally biased region" description="Polar residues" evidence="1">
    <location>
        <begin position="164"/>
        <end position="173"/>
    </location>
</feature>
<feature type="compositionally biased region" description="Low complexity" evidence="1">
    <location>
        <begin position="102"/>
        <end position="135"/>
    </location>
</feature>